<keyword evidence="3" id="KW-1185">Reference proteome</keyword>
<dbReference type="AlphaFoldDB" id="A0A392T5K1"/>
<accession>A0A392T5K1</accession>
<organism evidence="2 3">
    <name type="scientific">Trifolium medium</name>
    <dbReference type="NCBI Taxonomy" id="97028"/>
    <lineage>
        <taxon>Eukaryota</taxon>
        <taxon>Viridiplantae</taxon>
        <taxon>Streptophyta</taxon>
        <taxon>Embryophyta</taxon>
        <taxon>Tracheophyta</taxon>
        <taxon>Spermatophyta</taxon>
        <taxon>Magnoliopsida</taxon>
        <taxon>eudicotyledons</taxon>
        <taxon>Gunneridae</taxon>
        <taxon>Pentapetalae</taxon>
        <taxon>rosids</taxon>
        <taxon>fabids</taxon>
        <taxon>Fabales</taxon>
        <taxon>Fabaceae</taxon>
        <taxon>Papilionoideae</taxon>
        <taxon>50 kb inversion clade</taxon>
        <taxon>NPAAA clade</taxon>
        <taxon>Hologalegina</taxon>
        <taxon>IRL clade</taxon>
        <taxon>Trifolieae</taxon>
        <taxon>Trifolium</taxon>
    </lineage>
</organism>
<feature type="region of interest" description="Disordered" evidence="1">
    <location>
        <begin position="1"/>
        <end position="36"/>
    </location>
</feature>
<reference evidence="2 3" key="1">
    <citation type="journal article" date="2018" name="Front. Plant Sci.">
        <title>Red Clover (Trifolium pratense) and Zigzag Clover (T. medium) - A Picture of Genomic Similarities and Differences.</title>
        <authorList>
            <person name="Dluhosova J."/>
            <person name="Istvanek J."/>
            <person name="Nedelnik J."/>
            <person name="Repkova J."/>
        </authorList>
    </citation>
    <scope>NUCLEOTIDE SEQUENCE [LARGE SCALE GENOMIC DNA]</scope>
    <source>
        <strain evidence="3">cv. 10/8</strain>
        <tissue evidence="2">Leaf</tissue>
    </source>
</reference>
<evidence type="ECO:0000256" key="1">
    <source>
        <dbReference type="SAM" id="MobiDB-lite"/>
    </source>
</evidence>
<dbReference type="EMBL" id="LXQA010511387">
    <property type="protein sequence ID" value="MCI56383.1"/>
    <property type="molecule type" value="Genomic_DNA"/>
</dbReference>
<proteinExistence type="predicted"/>
<sequence>MPRKKMRTTRNQKRKNNLDEDGNISHSDSTTNKNNQ</sequence>
<dbReference type="Proteomes" id="UP000265520">
    <property type="component" value="Unassembled WGS sequence"/>
</dbReference>
<comment type="caution">
    <text evidence="2">The sequence shown here is derived from an EMBL/GenBank/DDBJ whole genome shotgun (WGS) entry which is preliminary data.</text>
</comment>
<feature type="compositionally biased region" description="Basic residues" evidence="1">
    <location>
        <begin position="1"/>
        <end position="15"/>
    </location>
</feature>
<feature type="compositionally biased region" description="Polar residues" evidence="1">
    <location>
        <begin position="24"/>
        <end position="36"/>
    </location>
</feature>
<feature type="non-terminal residue" evidence="2">
    <location>
        <position position="36"/>
    </location>
</feature>
<evidence type="ECO:0000313" key="2">
    <source>
        <dbReference type="EMBL" id="MCI56383.1"/>
    </source>
</evidence>
<protein>
    <submittedName>
        <fullName evidence="2">Uncharacterized protein</fullName>
    </submittedName>
</protein>
<evidence type="ECO:0000313" key="3">
    <source>
        <dbReference type="Proteomes" id="UP000265520"/>
    </source>
</evidence>
<name>A0A392T5K1_9FABA</name>